<protein>
    <submittedName>
        <fullName evidence="2">Uncharacterized protein</fullName>
    </submittedName>
</protein>
<dbReference type="EMBL" id="CYZT01000024">
    <property type="protein sequence ID" value="CUN90044.1"/>
    <property type="molecule type" value="Genomic_DNA"/>
</dbReference>
<evidence type="ECO:0000256" key="1">
    <source>
        <dbReference type="SAM" id="MobiDB-lite"/>
    </source>
</evidence>
<dbReference type="Proteomes" id="UP000095746">
    <property type="component" value="Unassembled WGS sequence"/>
</dbReference>
<name>A0A174ANH4_FLAPL</name>
<sequence>MSTDESSPATSRMRLLRANMAGSSVSIRSRVDRPPPSPPRITRWSMVWYLDESTTHSTRPSTTMGMVVDSSSTRSPRWLLMSWRTL</sequence>
<evidence type="ECO:0000313" key="3">
    <source>
        <dbReference type="Proteomes" id="UP000095746"/>
    </source>
</evidence>
<proteinExistence type="predicted"/>
<reference evidence="2 3" key="1">
    <citation type="submission" date="2015-09" db="EMBL/GenBank/DDBJ databases">
        <authorList>
            <consortium name="Pathogen Informatics"/>
        </authorList>
    </citation>
    <scope>NUCLEOTIDE SEQUENCE [LARGE SCALE GENOMIC DNA]</scope>
    <source>
        <strain evidence="2 3">2789STDY5608854</strain>
    </source>
</reference>
<organism evidence="2 3">
    <name type="scientific">Flavonifractor plautii</name>
    <name type="common">Fusobacterium plautii</name>
    <dbReference type="NCBI Taxonomy" id="292800"/>
    <lineage>
        <taxon>Bacteria</taxon>
        <taxon>Bacillati</taxon>
        <taxon>Bacillota</taxon>
        <taxon>Clostridia</taxon>
        <taxon>Eubacteriales</taxon>
        <taxon>Oscillospiraceae</taxon>
        <taxon>Flavonifractor</taxon>
    </lineage>
</organism>
<gene>
    <name evidence="2" type="ORF">ERS852411_00662</name>
</gene>
<accession>A0A174ANH4</accession>
<dbReference type="AlphaFoldDB" id="A0A174ANH4"/>
<evidence type="ECO:0000313" key="2">
    <source>
        <dbReference type="EMBL" id="CUN90044.1"/>
    </source>
</evidence>
<feature type="region of interest" description="Disordered" evidence="1">
    <location>
        <begin position="19"/>
        <end position="38"/>
    </location>
</feature>